<dbReference type="GO" id="GO:0016757">
    <property type="term" value="F:glycosyltransferase activity"/>
    <property type="evidence" value="ECO:0007669"/>
    <property type="project" value="InterPro"/>
</dbReference>
<dbReference type="Pfam" id="PF00534">
    <property type="entry name" value="Glycos_transf_1"/>
    <property type="match status" value="1"/>
</dbReference>
<reference evidence="3 4" key="1">
    <citation type="submission" date="2020-11" db="EMBL/GenBank/DDBJ databases">
        <title>Carbohydrate-dependent, anaerobic sulfur respiration: A novel catabolism in halophilic archaea.</title>
        <authorList>
            <person name="Sorokin D.Y."/>
            <person name="Messina E."/>
            <person name="Smedile F."/>
            <person name="La Cono V."/>
            <person name="Hallsworth J.E."/>
            <person name="Yakimov M.M."/>
        </authorList>
    </citation>
    <scope>NUCLEOTIDE SEQUENCE [LARGE SCALE GENOMIC DNA]</scope>
    <source>
        <strain evidence="3 4">HSR-Est</strain>
    </source>
</reference>
<feature type="domain" description="Glycosyltransferase subfamily 4-like N-terminal" evidence="2">
    <location>
        <begin position="55"/>
        <end position="160"/>
    </location>
</feature>
<gene>
    <name evidence="3" type="primary">rfaG</name>
    <name evidence="3" type="ORF">HSEST_0352</name>
</gene>
<organism evidence="3 4">
    <name type="scientific">Halapricum desulfuricans</name>
    <dbReference type="NCBI Taxonomy" id="2841257"/>
    <lineage>
        <taxon>Archaea</taxon>
        <taxon>Methanobacteriati</taxon>
        <taxon>Methanobacteriota</taxon>
        <taxon>Stenosarchaea group</taxon>
        <taxon>Halobacteria</taxon>
        <taxon>Halobacteriales</taxon>
        <taxon>Haloarculaceae</taxon>
        <taxon>Halapricum</taxon>
    </lineage>
</organism>
<evidence type="ECO:0000313" key="3">
    <source>
        <dbReference type="EMBL" id="QSG13901.1"/>
    </source>
</evidence>
<keyword evidence="4" id="KW-1185">Reference proteome</keyword>
<dbReference type="CDD" id="cd03801">
    <property type="entry name" value="GT4_PimA-like"/>
    <property type="match status" value="1"/>
</dbReference>
<accession>A0A897NNR8</accession>
<dbReference type="AlphaFoldDB" id="A0A897NNR8"/>
<dbReference type="RefSeq" id="WP_229121849.1">
    <property type="nucleotide sequence ID" value="NZ_CP064791.1"/>
</dbReference>
<name>A0A897NNR8_9EURY</name>
<sequence length="352" mass="39935">MRVLNYLEFEDRLDRSGISTSVAHQRAALSRTDADVTYLTTPWYGGDMVLAGLNRLVNGQGLAEFDLVHANMIGPGTAFVVRRAKRKDIPVVLHAHVTSEDFAESFRGSNLLATPLRRYLKWFYSQADLVLCPSEYTRRTLQEYPIDVPIRSITNGIDLDSMAGHEQFREEYRDRYDLEGMVVFAVGSVFERKGLTTFCEVAQHTDYDFAWFGEYDGSLLGSRTVRKWTKHPPENVTFTGWIEDKRGAFAAGDVFLFPSKVENQGLVVLEAMAAGKAVVLRDIPVFREYYEDGHDCLLCSTREEFEDALERLEANPDLRERLGENAKETAQQHSLDRVAEGLADAYREVTTH</sequence>
<evidence type="ECO:0000313" key="4">
    <source>
        <dbReference type="Proteomes" id="UP000663292"/>
    </source>
</evidence>
<dbReference type="PANTHER" id="PTHR45947">
    <property type="entry name" value="SULFOQUINOVOSYL TRANSFERASE SQD2"/>
    <property type="match status" value="1"/>
</dbReference>
<dbReference type="InterPro" id="IPR001296">
    <property type="entry name" value="Glyco_trans_1"/>
</dbReference>
<proteinExistence type="predicted"/>
<evidence type="ECO:0000259" key="1">
    <source>
        <dbReference type="Pfam" id="PF00534"/>
    </source>
</evidence>
<dbReference type="InterPro" id="IPR050194">
    <property type="entry name" value="Glycosyltransferase_grp1"/>
</dbReference>
<dbReference type="Pfam" id="PF13439">
    <property type="entry name" value="Glyco_transf_4"/>
    <property type="match status" value="1"/>
</dbReference>
<evidence type="ECO:0000259" key="2">
    <source>
        <dbReference type="Pfam" id="PF13439"/>
    </source>
</evidence>
<protein>
    <submittedName>
        <fullName evidence="3">Glycosyltransferase</fullName>
    </submittedName>
</protein>
<feature type="domain" description="Glycosyl transferase family 1" evidence="1">
    <location>
        <begin position="179"/>
        <end position="328"/>
    </location>
</feature>
<dbReference type="PANTHER" id="PTHR45947:SF3">
    <property type="entry name" value="SULFOQUINOVOSYL TRANSFERASE SQD2"/>
    <property type="match status" value="1"/>
</dbReference>
<keyword evidence="3" id="KW-0808">Transferase</keyword>
<dbReference type="InterPro" id="IPR028098">
    <property type="entry name" value="Glyco_trans_4-like_N"/>
</dbReference>
<dbReference type="Proteomes" id="UP000663292">
    <property type="component" value="Chromosome"/>
</dbReference>
<dbReference type="EMBL" id="CP064791">
    <property type="protein sequence ID" value="QSG13901.1"/>
    <property type="molecule type" value="Genomic_DNA"/>
</dbReference>
<dbReference type="SUPFAM" id="SSF53756">
    <property type="entry name" value="UDP-Glycosyltransferase/glycogen phosphorylase"/>
    <property type="match status" value="1"/>
</dbReference>
<dbReference type="GeneID" id="68856991"/>
<dbReference type="Gene3D" id="3.40.50.2000">
    <property type="entry name" value="Glycogen Phosphorylase B"/>
    <property type="match status" value="2"/>
</dbReference>